<accession>A0AAD9JEA2</accession>
<reference evidence="1" key="1">
    <citation type="journal article" date="2023" name="Mol. Biol. Evol.">
        <title>Third-Generation Sequencing Reveals the Adaptive Role of the Epigenome in Three Deep-Sea Polychaetes.</title>
        <authorList>
            <person name="Perez M."/>
            <person name="Aroh O."/>
            <person name="Sun Y."/>
            <person name="Lan Y."/>
            <person name="Juniper S.K."/>
            <person name="Young C.R."/>
            <person name="Angers B."/>
            <person name="Qian P.Y."/>
        </authorList>
    </citation>
    <scope>NUCLEOTIDE SEQUENCE</scope>
    <source>
        <strain evidence="1">P08H-3</strain>
    </source>
</reference>
<dbReference type="Proteomes" id="UP001208570">
    <property type="component" value="Unassembled WGS sequence"/>
</dbReference>
<organism evidence="1 2">
    <name type="scientific">Paralvinella palmiformis</name>
    <dbReference type="NCBI Taxonomy" id="53620"/>
    <lineage>
        <taxon>Eukaryota</taxon>
        <taxon>Metazoa</taxon>
        <taxon>Spiralia</taxon>
        <taxon>Lophotrochozoa</taxon>
        <taxon>Annelida</taxon>
        <taxon>Polychaeta</taxon>
        <taxon>Sedentaria</taxon>
        <taxon>Canalipalpata</taxon>
        <taxon>Terebellida</taxon>
        <taxon>Terebelliformia</taxon>
        <taxon>Alvinellidae</taxon>
        <taxon>Paralvinella</taxon>
    </lineage>
</organism>
<name>A0AAD9JEA2_9ANNE</name>
<protein>
    <submittedName>
        <fullName evidence="1">Uncharacterized protein</fullName>
    </submittedName>
</protein>
<sequence length="139" mass="15916">MFSICPFISGDFIGASEGISWKTKWTPSLRDRTLRRILLSKGSSVTPRKIQMSFQGQLKASEVVEAMEQLCREGFGVFYQTATHPKNRFFRKANPNFIDANLLLTYNISLDQYRRSYSDCPRTRTDLSEPAAIFCNISM</sequence>
<comment type="caution">
    <text evidence="1">The sequence shown here is derived from an EMBL/GenBank/DDBJ whole genome shotgun (WGS) entry which is preliminary data.</text>
</comment>
<evidence type="ECO:0000313" key="2">
    <source>
        <dbReference type="Proteomes" id="UP001208570"/>
    </source>
</evidence>
<evidence type="ECO:0000313" key="1">
    <source>
        <dbReference type="EMBL" id="KAK2151112.1"/>
    </source>
</evidence>
<dbReference type="EMBL" id="JAODUP010000375">
    <property type="protein sequence ID" value="KAK2151112.1"/>
    <property type="molecule type" value="Genomic_DNA"/>
</dbReference>
<proteinExistence type="predicted"/>
<keyword evidence="2" id="KW-1185">Reference proteome</keyword>
<gene>
    <name evidence="1" type="ORF">LSH36_375g02076</name>
</gene>
<dbReference type="AlphaFoldDB" id="A0AAD9JEA2"/>